<accession>A0A916WXL1</accession>
<evidence type="ECO:0000313" key="6">
    <source>
        <dbReference type="EMBL" id="GGB40323.1"/>
    </source>
</evidence>
<evidence type="ECO:0000256" key="2">
    <source>
        <dbReference type="ARBA" id="ARBA00022801"/>
    </source>
</evidence>
<comment type="caution">
    <text evidence="6">The sequence shown here is derived from an EMBL/GenBank/DDBJ whole genome shotgun (WGS) entry which is preliminary data.</text>
</comment>
<name>A0A916WXL1_9SPHN</name>
<reference evidence="6" key="2">
    <citation type="submission" date="2020-09" db="EMBL/GenBank/DDBJ databases">
        <authorList>
            <person name="Sun Q."/>
            <person name="Zhou Y."/>
        </authorList>
    </citation>
    <scope>NUCLEOTIDE SEQUENCE</scope>
    <source>
        <strain evidence="6">CGMCC 1.15330</strain>
    </source>
</reference>
<dbReference type="InterPro" id="IPR000514">
    <property type="entry name" value="Glyco_hydro_39"/>
</dbReference>
<keyword evidence="2" id="KW-0378">Hydrolase</keyword>
<feature type="active site" description="Proton donor" evidence="4">
    <location>
        <position position="225"/>
    </location>
</feature>
<feature type="domain" description="Glycosyl hydrolases family 39 N-terminal catalytic" evidence="5">
    <location>
        <begin position="51"/>
        <end position="556"/>
    </location>
</feature>
<keyword evidence="7" id="KW-1185">Reference proteome</keyword>
<dbReference type="InterPro" id="IPR049166">
    <property type="entry name" value="GH39_cat"/>
</dbReference>
<sequence length="584" mass="63775">MIARSDGEGSVMIARRIRRSAVDGARYAVLGWAACAAPLAAQDGPAPIPVNVTVDAGRPGEPVNPVWRFFGADEPNYATMKDGRTTLATLGQLAPERVYFRAHNLLTSGDGTPALKWGSTNAYREDAAGRPIYDWTIVDRIFDTYRARGIKPYVEIGFMPEALSSRPQPYQHDWRPGSGELRTGWAYPPKDYAKWEELVYQWVRHCVARYGADEVASWYFQTWNEPNLPQYYWGGTREEFFRLHDAAIRGVRRALPRARVGGPDIAGAGDDFLTAFLQHVKAAGTPTDFLSFHAKGSPSVVADAGGSHVRMGIATHLRAADHEFGQIAADPRFRRTPIVIGESDPEGCAACQGPANAYRNGTMYSSYTAAVIPRLQALAMRRGLTLDGVLSWAFEFEDQRPFAGFRQLTSAGIDLPVINVFKLFARIKGRTVPATSDGERPLDTVLRDGVRAAADIGAVAARDGDRVSVLVWHYHDDDVPGPEAAVTVRLKGLPAAFRDGAAVTELRVDPQHANSYAAWKAMGSPEAPSNEQRAKLMAAARLDPVHAGERTVVTKGVATVRFGLPRTGVTLIELTPAERARSAR</sequence>
<dbReference type="PANTHER" id="PTHR12631:SF10">
    <property type="entry name" value="BETA-XYLOSIDASE-LIKE PROTEIN-RELATED"/>
    <property type="match status" value="1"/>
</dbReference>
<keyword evidence="3" id="KW-0326">Glycosidase</keyword>
<dbReference type="InterPro" id="IPR051923">
    <property type="entry name" value="Glycosyl_Hydrolase_39"/>
</dbReference>
<dbReference type="GO" id="GO:0005975">
    <property type="term" value="P:carbohydrate metabolic process"/>
    <property type="evidence" value="ECO:0007669"/>
    <property type="project" value="InterPro"/>
</dbReference>
<dbReference type="GO" id="GO:0004553">
    <property type="term" value="F:hydrolase activity, hydrolyzing O-glycosyl compounds"/>
    <property type="evidence" value="ECO:0007669"/>
    <property type="project" value="InterPro"/>
</dbReference>
<protein>
    <submittedName>
        <fullName evidence="6">Beta-xylosidase</fullName>
    </submittedName>
</protein>
<evidence type="ECO:0000259" key="5">
    <source>
        <dbReference type="Pfam" id="PF01229"/>
    </source>
</evidence>
<dbReference type="Pfam" id="PF01229">
    <property type="entry name" value="Glyco_hydro_39"/>
    <property type="match status" value="1"/>
</dbReference>
<evidence type="ECO:0000313" key="7">
    <source>
        <dbReference type="Proteomes" id="UP000623067"/>
    </source>
</evidence>
<evidence type="ECO:0000256" key="4">
    <source>
        <dbReference type="PIRSR" id="PIRSR600514-1"/>
    </source>
</evidence>
<gene>
    <name evidence="6" type="primary">xynB</name>
    <name evidence="6" type="ORF">GCM10011380_32240</name>
</gene>
<dbReference type="PANTHER" id="PTHR12631">
    <property type="entry name" value="ALPHA-L-IDURONIDASE"/>
    <property type="match status" value="1"/>
</dbReference>
<reference evidence="6" key="1">
    <citation type="journal article" date="2014" name="Int. J. Syst. Evol. Microbiol.">
        <title>Complete genome sequence of Corynebacterium casei LMG S-19264T (=DSM 44701T), isolated from a smear-ripened cheese.</title>
        <authorList>
            <consortium name="US DOE Joint Genome Institute (JGI-PGF)"/>
            <person name="Walter F."/>
            <person name="Albersmeier A."/>
            <person name="Kalinowski J."/>
            <person name="Ruckert C."/>
        </authorList>
    </citation>
    <scope>NUCLEOTIDE SEQUENCE</scope>
    <source>
        <strain evidence="6">CGMCC 1.15330</strain>
    </source>
</reference>
<dbReference type="Gene3D" id="3.20.20.80">
    <property type="entry name" value="Glycosidases"/>
    <property type="match status" value="1"/>
</dbReference>
<dbReference type="Gene3D" id="2.60.40.1500">
    <property type="entry name" value="Glycosyl hydrolase domain, family 39"/>
    <property type="match status" value="1"/>
</dbReference>
<dbReference type="EMBL" id="BMIH01000005">
    <property type="protein sequence ID" value="GGB40323.1"/>
    <property type="molecule type" value="Genomic_DNA"/>
</dbReference>
<dbReference type="Proteomes" id="UP000623067">
    <property type="component" value="Unassembled WGS sequence"/>
</dbReference>
<evidence type="ECO:0000256" key="3">
    <source>
        <dbReference type="ARBA" id="ARBA00023295"/>
    </source>
</evidence>
<dbReference type="SUPFAM" id="SSF51445">
    <property type="entry name" value="(Trans)glycosidases"/>
    <property type="match status" value="1"/>
</dbReference>
<dbReference type="InterPro" id="IPR017853">
    <property type="entry name" value="GH"/>
</dbReference>
<dbReference type="AlphaFoldDB" id="A0A916WXL1"/>
<dbReference type="SUPFAM" id="SSF51011">
    <property type="entry name" value="Glycosyl hydrolase domain"/>
    <property type="match status" value="1"/>
</dbReference>
<comment type="similarity">
    <text evidence="1">Belongs to the glycosyl hydrolase 39 family.</text>
</comment>
<dbReference type="PRINTS" id="PR00745">
    <property type="entry name" value="GLHYDRLASE39"/>
</dbReference>
<proteinExistence type="inferred from homology"/>
<organism evidence="6 7">
    <name type="scientific">Sphingomonas metalli</name>
    <dbReference type="NCBI Taxonomy" id="1779358"/>
    <lineage>
        <taxon>Bacteria</taxon>
        <taxon>Pseudomonadati</taxon>
        <taxon>Pseudomonadota</taxon>
        <taxon>Alphaproteobacteria</taxon>
        <taxon>Sphingomonadales</taxon>
        <taxon>Sphingomonadaceae</taxon>
        <taxon>Sphingomonas</taxon>
    </lineage>
</organism>
<evidence type="ECO:0000256" key="1">
    <source>
        <dbReference type="ARBA" id="ARBA00008875"/>
    </source>
</evidence>